<keyword evidence="1" id="KW-1133">Transmembrane helix</keyword>
<evidence type="ECO:0000313" key="3">
    <source>
        <dbReference type="EMBL" id="MCO6045787.1"/>
    </source>
</evidence>
<dbReference type="Proteomes" id="UP001155241">
    <property type="component" value="Unassembled WGS sequence"/>
</dbReference>
<dbReference type="InterPro" id="IPR021994">
    <property type="entry name" value="DUF3592"/>
</dbReference>
<evidence type="ECO:0000256" key="1">
    <source>
        <dbReference type="SAM" id="Phobius"/>
    </source>
</evidence>
<feature type="transmembrane region" description="Helical" evidence="1">
    <location>
        <begin position="201"/>
        <end position="225"/>
    </location>
</feature>
<evidence type="ECO:0000259" key="2">
    <source>
        <dbReference type="Pfam" id="PF12158"/>
    </source>
</evidence>
<feature type="domain" description="DUF3592" evidence="2">
    <location>
        <begin position="57"/>
        <end position="134"/>
    </location>
</feature>
<comment type="caution">
    <text evidence="3">The sequence shown here is derived from an EMBL/GenBank/DDBJ whole genome shotgun (WGS) entry which is preliminary data.</text>
</comment>
<dbReference type="AlphaFoldDB" id="A0A9X2FCY7"/>
<evidence type="ECO:0000313" key="4">
    <source>
        <dbReference type="Proteomes" id="UP001155241"/>
    </source>
</evidence>
<accession>A0A9X2FCY7</accession>
<keyword evidence="1" id="KW-0812">Transmembrane</keyword>
<proteinExistence type="predicted"/>
<keyword evidence="1" id="KW-0472">Membrane</keyword>
<dbReference type="EMBL" id="JAMXLR010000061">
    <property type="protein sequence ID" value="MCO6045787.1"/>
    <property type="molecule type" value="Genomic_DNA"/>
</dbReference>
<dbReference type="Pfam" id="PF12158">
    <property type="entry name" value="DUF3592"/>
    <property type="match status" value="1"/>
</dbReference>
<name>A0A9X2FCY7_9BACT</name>
<gene>
    <name evidence="3" type="ORF">NG895_17960</name>
</gene>
<feature type="transmembrane region" description="Helical" evidence="1">
    <location>
        <begin position="232"/>
        <end position="258"/>
    </location>
</feature>
<feature type="transmembrane region" description="Helical" evidence="1">
    <location>
        <begin position="139"/>
        <end position="163"/>
    </location>
</feature>
<dbReference type="RefSeq" id="WP_252853898.1">
    <property type="nucleotide sequence ID" value="NZ_JAMXLR010000061.1"/>
</dbReference>
<keyword evidence="4" id="KW-1185">Reference proteome</keyword>
<reference evidence="3" key="1">
    <citation type="submission" date="2022-06" db="EMBL/GenBank/DDBJ databases">
        <title>Aeoliella straminimaris, a novel planctomycete from sediments.</title>
        <authorList>
            <person name="Vitorino I.R."/>
            <person name="Lage O.M."/>
        </authorList>
    </citation>
    <scope>NUCLEOTIDE SEQUENCE</scope>
    <source>
        <strain evidence="3">ICT_H6.2</strain>
    </source>
</reference>
<organism evidence="3 4">
    <name type="scientific">Aeoliella straminimaris</name>
    <dbReference type="NCBI Taxonomy" id="2954799"/>
    <lineage>
        <taxon>Bacteria</taxon>
        <taxon>Pseudomonadati</taxon>
        <taxon>Planctomycetota</taxon>
        <taxon>Planctomycetia</taxon>
        <taxon>Pirellulales</taxon>
        <taxon>Lacipirellulaceae</taxon>
        <taxon>Aeoliella</taxon>
    </lineage>
</organism>
<sequence>MTNRTQRPSSQGTGCAVLFLMPFAAFGAAMIGLTLWSLVDWQRMQHWEETPARLLSLKLQRGDDTERIRAEYQYTYAGQQYTSDRVALHQMGDNLGTYQTRNYRRLKQAMDAEQSVAAYVNPARPGEAVLLRDLRPEMLALKAMFGFIFGLIGIGGLVGVAIASKQLKSASAMAQQQPDKPWRWRDDWREGEITVGSSGGFWATLVLAIIWNSLAGAAAVAMLVVDKNATPLALGVLALFILAGLGLLYLACMTYFRWQRFPSATFRMARVPGEIGGQLAGVVLIPAYVRADDGFQVKLECTQTVRAGKQTRTNVLWKDEQVIERTLDENDFSQTAIPVQFAIPPDVEPSDPHADRPVKWKLKVAAKLSGPNLDFTFEVPVFRKELATEPPFAESQVAEV</sequence>
<protein>
    <submittedName>
        <fullName evidence="3">DUF3592 domain-containing protein</fullName>
    </submittedName>
</protein>
<feature type="transmembrane region" description="Helical" evidence="1">
    <location>
        <begin position="16"/>
        <end position="39"/>
    </location>
</feature>